<keyword evidence="3" id="KW-1185">Reference proteome</keyword>
<sequence length="170" mass="19291">MARPDDPWQREDILRRPLPHRQEKNPSWMDAAREIYADASGVLDNAQLSFAGAYDACYENYARMARTQVAAPEEEQKNKKKWTTALHDAVTEIDPTRAKEHRRASSRSEREAIGAKYGVNVRHSDERREPENGSNGTMLSSESRKPGEGGWLDEIESTDIIADMWDSLSS</sequence>
<evidence type="ECO:0000313" key="3">
    <source>
        <dbReference type="Proteomes" id="UP001230188"/>
    </source>
</evidence>
<dbReference type="EMBL" id="JAQMWT010000122">
    <property type="protein sequence ID" value="KAJ8610005.1"/>
    <property type="molecule type" value="Genomic_DNA"/>
</dbReference>
<organism evidence="2 3">
    <name type="scientific">Chrysophaeum taylorii</name>
    <dbReference type="NCBI Taxonomy" id="2483200"/>
    <lineage>
        <taxon>Eukaryota</taxon>
        <taxon>Sar</taxon>
        <taxon>Stramenopiles</taxon>
        <taxon>Ochrophyta</taxon>
        <taxon>Pelagophyceae</taxon>
        <taxon>Pelagomonadales</taxon>
        <taxon>Pelagomonadaceae</taxon>
        <taxon>Chrysophaeum</taxon>
    </lineage>
</organism>
<name>A0AAD7XQ53_9STRA</name>
<gene>
    <name evidence="2" type="ORF">CTAYLR_006625</name>
</gene>
<feature type="compositionally biased region" description="Basic and acidic residues" evidence="1">
    <location>
        <begin position="122"/>
        <end position="131"/>
    </location>
</feature>
<dbReference type="Proteomes" id="UP001230188">
    <property type="component" value="Unassembled WGS sequence"/>
</dbReference>
<feature type="compositionally biased region" description="Basic and acidic residues" evidence="1">
    <location>
        <begin position="1"/>
        <end position="24"/>
    </location>
</feature>
<proteinExistence type="predicted"/>
<dbReference type="AlphaFoldDB" id="A0AAD7XQ53"/>
<evidence type="ECO:0000313" key="2">
    <source>
        <dbReference type="EMBL" id="KAJ8610005.1"/>
    </source>
</evidence>
<protein>
    <submittedName>
        <fullName evidence="2">Uncharacterized protein</fullName>
    </submittedName>
</protein>
<reference evidence="2" key="1">
    <citation type="submission" date="2023-01" db="EMBL/GenBank/DDBJ databases">
        <title>Metagenome sequencing of chrysophaentin producing Chrysophaeum taylorii.</title>
        <authorList>
            <person name="Davison J."/>
            <person name="Bewley C."/>
        </authorList>
    </citation>
    <scope>NUCLEOTIDE SEQUENCE</scope>
    <source>
        <strain evidence="2">NIES-1699</strain>
    </source>
</reference>
<feature type="compositionally biased region" description="Polar residues" evidence="1">
    <location>
        <begin position="132"/>
        <end position="141"/>
    </location>
</feature>
<evidence type="ECO:0000256" key="1">
    <source>
        <dbReference type="SAM" id="MobiDB-lite"/>
    </source>
</evidence>
<comment type="caution">
    <text evidence="2">The sequence shown here is derived from an EMBL/GenBank/DDBJ whole genome shotgun (WGS) entry which is preliminary data.</text>
</comment>
<feature type="region of interest" description="Disordered" evidence="1">
    <location>
        <begin position="1"/>
        <end position="27"/>
    </location>
</feature>
<feature type="region of interest" description="Disordered" evidence="1">
    <location>
        <begin position="87"/>
        <end position="156"/>
    </location>
</feature>
<accession>A0AAD7XQ53</accession>